<protein>
    <submittedName>
        <fullName evidence="1">Mak10 subunit, NatC N-terminal acetyltransferase-domain-containing protein</fullName>
    </submittedName>
</protein>
<dbReference type="Proteomes" id="UP000814128">
    <property type="component" value="Unassembled WGS sequence"/>
</dbReference>
<sequence>MSAALPGGNDFVDVTDVFRNAAQDMDPEDVLLVDGFSLYDAMTALQIGDPRMDTGVILEEQRRPPFDPLTPLLPEELCYILDKSLACEMHWHSGHTLSQTVYTFLYVHHYRSLEPDMIQAGMPKILDPNRPFGLVTVVLRGVLTAYLKCCDLVWRELSKGRVYDTEDCQLEKSEVSLAEGVPTGTIVARLQDGIFWLEHCSYDLGIWRTPLLDRLRLRQILLNLFRADPVRSKSELRILVDRARTILDRIRDGVPPPTPRPDSCAAFAFDPYVTRQLSNTMPLQPLALPSQEVAWDTLAAILDGFEELSKLATETHILSWRAIGSLHASSGHLLPAFSTFYNGAYVLGTIPVTSLVDSFFTESLGLRSIPSTWTISRIPDIQQRIIKLLLREVQSGWFNFPRRRRHLTNSLLDWSALYIRLRQFADTTQAHDQNELVYLRNVPRVALMWRLECLREIVFSGFKLELYAPSERPFAYWYLCRILSDHLFILDTIDPMISSGSLARQDLSVSRPFLTALQDMCASMFVMTIPLINVSPERMYLNFLKRYKWAFLPQYARLPEPMPTMPVYDDFVDACEAKLKDHRFSPAQCFEHARDLLSQLTSTAAGSASAWHEERSRFFTSLSSLSAQLASAVPMTVKHVPHFDQKSFNWDATDHRWFPGIQAAPS</sequence>
<comment type="caution">
    <text evidence="1">The sequence shown here is derived from an EMBL/GenBank/DDBJ whole genome shotgun (WGS) entry which is preliminary data.</text>
</comment>
<evidence type="ECO:0000313" key="1">
    <source>
        <dbReference type="EMBL" id="KAI0034972.1"/>
    </source>
</evidence>
<proteinExistence type="predicted"/>
<accession>A0ACB8QTS0</accession>
<reference evidence="1" key="1">
    <citation type="submission" date="2021-02" db="EMBL/GenBank/DDBJ databases">
        <authorList>
            <consortium name="DOE Joint Genome Institute"/>
            <person name="Ahrendt S."/>
            <person name="Looney B.P."/>
            <person name="Miyauchi S."/>
            <person name="Morin E."/>
            <person name="Drula E."/>
            <person name="Courty P.E."/>
            <person name="Chicoki N."/>
            <person name="Fauchery L."/>
            <person name="Kohler A."/>
            <person name="Kuo A."/>
            <person name="Labutti K."/>
            <person name="Pangilinan J."/>
            <person name="Lipzen A."/>
            <person name="Riley R."/>
            <person name="Andreopoulos W."/>
            <person name="He G."/>
            <person name="Johnson J."/>
            <person name="Barry K.W."/>
            <person name="Grigoriev I.V."/>
            <person name="Nagy L."/>
            <person name="Hibbett D."/>
            <person name="Henrissat B."/>
            <person name="Matheny P.B."/>
            <person name="Labbe J."/>
            <person name="Martin F."/>
        </authorList>
    </citation>
    <scope>NUCLEOTIDE SEQUENCE</scope>
    <source>
        <strain evidence="1">EC-137</strain>
    </source>
</reference>
<organism evidence="1 2">
    <name type="scientific">Vararia minispora EC-137</name>
    <dbReference type="NCBI Taxonomy" id="1314806"/>
    <lineage>
        <taxon>Eukaryota</taxon>
        <taxon>Fungi</taxon>
        <taxon>Dikarya</taxon>
        <taxon>Basidiomycota</taxon>
        <taxon>Agaricomycotina</taxon>
        <taxon>Agaricomycetes</taxon>
        <taxon>Russulales</taxon>
        <taxon>Lachnocladiaceae</taxon>
        <taxon>Vararia</taxon>
    </lineage>
</organism>
<dbReference type="EMBL" id="MU273491">
    <property type="protein sequence ID" value="KAI0034972.1"/>
    <property type="molecule type" value="Genomic_DNA"/>
</dbReference>
<reference evidence="1" key="2">
    <citation type="journal article" date="2022" name="New Phytol.">
        <title>Evolutionary transition to the ectomycorrhizal habit in the genomes of a hyperdiverse lineage of mushroom-forming fungi.</title>
        <authorList>
            <person name="Looney B."/>
            <person name="Miyauchi S."/>
            <person name="Morin E."/>
            <person name="Drula E."/>
            <person name="Courty P.E."/>
            <person name="Kohler A."/>
            <person name="Kuo A."/>
            <person name="LaButti K."/>
            <person name="Pangilinan J."/>
            <person name="Lipzen A."/>
            <person name="Riley R."/>
            <person name="Andreopoulos W."/>
            <person name="He G."/>
            <person name="Johnson J."/>
            <person name="Nolan M."/>
            <person name="Tritt A."/>
            <person name="Barry K.W."/>
            <person name="Grigoriev I.V."/>
            <person name="Nagy L.G."/>
            <person name="Hibbett D."/>
            <person name="Henrissat B."/>
            <person name="Matheny P.B."/>
            <person name="Labbe J."/>
            <person name="Martin F.M."/>
        </authorList>
    </citation>
    <scope>NUCLEOTIDE SEQUENCE</scope>
    <source>
        <strain evidence="1">EC-137</strain>
    </source>
</reference>
<evidence type="ECO:0000313" key="2">
    <source>
        <dbReference type="Proteomes" id="UP000814128"/>
    </source>
</evidence>
<gene>
    <name evidence="1" type="ORF">K488DRAFT_83434</name>
</gene>
<name>A0ACB8QTS0_9AGAM</name>
<keyword evidence="2" id="KW-1185">Reference proteome</keyword>